<organism evidence="2 3">
    <name type="scientific">Melipona quadrifasciata</name>
    <dbReference type="NCBI Taxonomy" id="166423"/>
    <lineage>
        <taxon>Eukaryota</taxon>
        <taxon>Metazoa</taxon>
        <taxon>Ecdysozoa</taxon>
        <taxon>Arthropoda</taxon>
        <taxon>Hexapoda</taxon>
        <taxon>Insecta</taxon>
        <taxon>Pterygota</taxon>
        <taxon>Neoptera</taxon>
        <taxon>Endopterygota</taxon>
        <taxon>Hymenoptera</taxon>
        <taxon>Apocrita</taxon>
        <taxon>Aculeata</taxon>
        <taxon>Apoidea</taxon>
        <taxon>Anthophila</taxon>
        <taxon>Apidae</taxon>
        <taxon>Melipona</taxon>
    </lineage>
</organism>
<dbReference type="Proteomes" id="UP000053105">
    <property type="component" value="Unassembled WGS sequence"/>
</dbReference>
<evidence type="ECO:0000256" key="1">
    <source>
        <dbReference type="SAM" id="MobiDB-lite"/>
    </source>
</evidence>
<keyword evidence="3" id="KW-1185">Reference proteome</keyword>
<dbReference type="AlphaFoldDB" id="A0A0M8ZSY4"/>
<name>A0A0M8ZSY4_9HYME</name>
<gene>
    <name evidence="2" type="ORF">WN51_02541</name>
</gene>
<dbReference type="EMBL" id="KQ435859">
    <property type="protein sequence ID" value="KOX70485.1"/>
    <property type="molecule type" value="Genomic_DNA"/>
</dbReference>
<reference evidence="2 3" key="1">
    <citation type="submission" date="2015-07" db="EMBL/GenBank/DDBJ databases">
        <title>The genome of Melipona quadrifasciata.</title>
        <authorList>
            <person name="Pan H."/>
            <person name="Kapheim K."/>
        </authorList>
    </citation>
    <scope>NUCLEOTIDE SEQUENCE [LARGE SCALE GENOMIC DNA]</scope>
    <source>
        <strain evidence="2">0111107301</strain>
        <tissue evidence="2">Whole body</tissue>
    </source>
</reference>
<feature type="region of interest" description="Disordered" evidence="1">
    <location>
        <begin position="1"/>
        <end position="20"/>
    </location>
</feature>
<evidence type="ECO:0000313" key="3">
    <source>
        <dbReference type="Proteomes" id="UP000053105"/>
    </source>
</evidence>
<accession>A0A0M8ZSY4</accession>
<proteinExistence type="predicted"/>
<evidence type="ECO:0000313" key="2">
    <source>
        <dbReference type="EMBL" id="KOX70485.1"/>
    </source>
</evidence>
<sequence length="99" mass="11534">MSRRKEEVVPLCNNDNDDNIKENEVSASVDRAAADVQSFTRNTEKQPIMFPNKQHDFSFDVSYCSFGNFSTKNALNRKEYYNREGEKVRPYVYRPDAAK</sequence>
<protein>
    <submittedName>
        <fullName evidence="2">Uncharacterized protein</fullName>
    </submittedName>
</protein>